<dbReference type="Pfam" id="PF00528">
    <property type="entry name" value="BPD_transp_1"/>
    <property type="match status" value="1"/>
</dbReference>
<evidence type="ECO:0000259" key="8">
    <source>
        <dbReference type="PROSITE" id="PS50928"/>
    </source>
</evidence>
<evidence type="ECO:0000256" key="6">
    <source>
        <dbReference type="ARBA" id="ARBA00023136"/>
    </source>
</evidence>
<dbReference type="CDD" id="cd06261">
    <property type="entry name" value="TM_PBP2"/>
    <property type="match status" value="1"/>
</dbReference>
<dbReference type="PANTHER" id="PTHR43744:SF6">
    <property type="entry name" value="ABC TRANSPORTER PERMEASE PROTEIN YESQ-RELATED"/>
    <property type="match status" value="1"/>
</dbReference>
<dbReference type="RefSeq" id="WP_126019050.1">
    <property type="nucleotide sequence ID" value="NZ_CP034437.1"/>
</dbReference>
<keyword evidence="3" id="KW-1003">Cell membrane</keyword>
<dbReference type="Gene3D" id="1.10.3720.10">
    <property type="entry name" value="MetI-like"/>
    <property type="match status" value="1"/>
</dbReference>
<keyword evidence="2 7" id="KW-0813">Transport</keyword>
<keyword evidence="4 7" id="KW-0812">Transmembrane</keyword>
<dbReference type="InterPro" id="IPR000515">
    <property type="entry name" value="MetI-like"/>
</dbReference>
<dbReference type="PANTHER" id="PTHR43744">
    <property type="entry name" value="ABC TRANSPORTER PERMEASE PROTEIN MG189-RELATED-RELATED"/>
    <property type="match status" value="1"/>
</dbReference>
<keyword evidence="5 7" id="KW-1133">Transmembrane helix</keyword>
<evidence type="ECO:0000256" key="1">
    <source>
        <dbReference type="ARBA" id="ARBA00004651"/>
    </source>
</evidence>
<feature type="transmembrane region" description="Helical" evidence="7">
    <location>
        <begin position="122"/>
        <end position="146"/>
    </location>
</feature>
<evidence type="ECO:0000313" key="9">
    <source>
        <dbReference type="EMBL" id="AZN42931.1"/>
    </source>
</evidence>
<evidence type="ECO:0000256" key="7">
    <source>
        <dbReference type="RuleBase" id="RU363032"/>
    </source>
</evidence>
<reference evidence="10" key="1">
    <citation type="submission" date="2018-12" db="EMBL/GenBank/DDBJ databases">
        <title>Genome sequence of Peanibacillus sp.</title>
        <authorList>
            <person name="Subramani G."/>
            <person name="Srinivasan S."/>
            <person name="Kim M.K."/>
        </authorList>
    </citation>
    <scope>NUCLEOTIDE SEQUENCE [LARGE SCALE GENOMIC DNA]</scope>
    <source>
        <strain evidence="10">18JY67-1</strain>
    </source>
</reference>
<name>A0A3Q8X8L4_9BACL</name>
<feature type="transmembrane region" description="Helical" evidence="7">
    <location>
        <begin position="260"/>
        <end position="281"/>
    </location>
</feature>
<dbReference type="KEGG" id="palb:EJC50_26970"/>
<dbReference type="GO" id="GO:0005886">
    <property type="term" value="C:plasma membrane"/>
    <property type="evidence" value="ECO:0007669"/>
    <property type="project" value="UniProtKB-SubCell"/>
</dbReference>
<dbReference type="Proteomes" id="UP000272528">
    <property type="component" value="Chromosome"/>
</dbReference>
<proteinExistence type="inferred from homology"/>
<evidence type="ECO:0000256" key="4">
    <source>
        <dbReference type="ARBA" id="ARBA00022692"/>
    </source>
</evidence>
<dbReference type="InterPro" id="IPR035906">
    <property type="entry name" value="MetI-like_sf"/>
</dbReference>
<feature type="transmembrane region" description="Helical" evidence="7">
    <location>
        <begin position="91"/>
        <end position="113"/>
    </location>
</feature>
<accession>A0A3Q8X8L4</accession>
<evidence type="ECO:0000313" key="10">
    <source>
        <dbReference type="Proteomes" id="UP000272528"/>
    </source>
</evidence>
<keyword evidence="10" id="KW-1185">Reference proteome</keyword>
<dbReference type="AlphaFoldDB" id="A0A3Q8X8L4"/>
<sequence length="296" mass="33846">MSQIKTQPRLIVEKINTTNKLSVRSVPRHIILIVFSFLFVFPLLWLVSTSLKTDLQVFIVPPELIPKPFVWKNYLDLWTYFPYFQFLKNTVLVVVLSVAGVLVTAPIAAYAFARLRWPGRDFFFLILLGTMMLPSQVTLIPLYLLFSKMGWINTFMPLWVPNWFGGGAFFIFLIRQFLMSIPKDLEESAFIDGAGYTRIYTNIMLPLIHPVLTTVAIFQFMGSWNDFIGPLIYLNDQSKFTLSLGLRIFQQQSSQSQGEIGMMMAATAITVVPVIIFFFLAQRKFIEGVVLTGLKA</sequence>
<dbReference type="GO" id="GO:0055085">
    <property type="term" value="P:transmembrane transport"/>
    <property type="evidence" value="ECO:0007669"/>
    <property type="project" value="InterPro"/>
</dbReference>
<feature type="transmembrane region" description="Helical" evidence="7">
    <location>
        <begin position="30"/>
        <end position="48"/>
    </location>
</feature>
<organism evidence="9 10">
    <name type="scientific">Paenibacillus albus</name>
    <dbReference type="NCBI Taxonomy" id="2495582"/>
    <lineage>
        <taxon>Bacteria</taxon>
        <taxon>Bacillati</taxon>
        <taxon>Bacillota</taxon>
        <taxon>Bacilli</taxon>
        <taxon>Bacillales</taxon>
        <taxon>Paenibacillaceae</taxon>
        <taxon>Paenibacillus</taxon>
    </lineage>
</organism>
<comment type="similarity">
    <text evidence="7">Belongs to the binding-protein-dependent transport system permease family.</text>
</comment>
<feature type="transmembrane region" description="Helical" evidence="7">
    <location>
        <begin position="199"/>
        <end position="221"/>
    </location>
</feature>
<evidence type="ECO:0000256" key="3">
    <source>
        <dbReference type="ARBA" id="ARBA00022475"/>
    </source>
</evidence>
<evidence type="ECO:0000256" key="5">
    <source>
        <dbReference type="ARBA" id="ARBA00022989"/>
    </source>
</evidence>
<feature type="domain" description="ABC transmembrane type-1" evidence="8">
    <location>
        <begin position="87"/>
        <end position="281"/>
    </location>
</feature>
<dbReference type="SUPFAM" id="SSF161098">
    <property type="entry name" value="MetI-like"/>
    <property type="match status" value="1"/>
</dbReference>
<keyword evidence="6 7" id="KW-0472">Membrane</keyword>
<gene>
    <name evidence="9" type="ORF">EJC50_26970</name>
</gene>
<feature type="transmembrane region" description="Helical" evidence="7">
    <location>
        <begin position="158"/>
        <end position="178"/>
    </location>
</feature>
<dbReference type="EMBL" id="CP034437">
    <property type="protein sequence ID" value="AZN42931.1"/>
    <property type="molecule type" value="Genomic_DNA"/>
</dbReference>
<dbReference type="PROSITE" id="PS50928">
    <property type="entry name" value="ABC_TM1"/>
    <property type="match status" value="1"/>
</dbReference>
<protein>
    <submittedName>
        <fullName evidence="9">Carbohydrate ABC transporter permease</fullName>
    </submittedName>
</protein>
<evidence type="ECO:0000256" key="2">
    <source>
        <dbReference type="ARBA" id="ARBA00022448"/>
    </source>
</evidence>
<comment type="subcellular location">
    <subcellularLocation>
        <location evidence="1 7">Cell membrane</location>
        <topology evidence="1 7">Multi-pass membrane protein</topology>
    </subcellularLocation>
</comment>
<dbReference type="OrthoDB" id="9771544at2"/>